<dbReference type="PANTHER" id="PTHR42812:SF12">
    <property type="entry name" value="BETA-XYLOSIDASE-RELATED"/>
    <property type="match status" value="1"/>
</dbReference>
<sequence length="105" mass="11749">MVHNDAPPKGTAQYEGHRVIKIWEYDVQTDKVVPGTDKIIVNGGTDITQKPIWIEAPHIYKRNGRYYLMCAQGGTGDNHTEVIFASDNVIGPYTPAKNNPILTQR</sequence>
<evidence type="ECO:0000256" key="3">
    <source>
        <dbReference type="ARBA" id="ARBA00023295"/>
    </source>
</evidence>
<organism evidence="4 5">
    <name type="scientific">Adhaeribacter pallidiroseus</name>
    <dbReference type="NCBI Taxonomy" id="2072847"/>
    <lineage>
        <taxon>Bacteria</taxon>
        <taxon>Pseudomonadati</taxon>
        <taxon>Bacteroidota</taxon>
        <taxon>Cytophagia</taxon>
        <taxon>Cytophagales</taxon>
        <taxon>Hymenobacteraceae</taxon>
        <taxon>Adhaeribacter</taxon>
    </lineage>
</organism>
<evidence type="ECO:0000256" key="2">
    <source>
        <dbReference type="ARBA" id="ARBA00022801"/>
    </source>
</evidence>
<keyword evidence="5" id="KW-1185">Reference proteome</keyword>
<reference evidence="4 5" key="1">
    <citation type="submission" date="2018-04" db="EMBL/GenBank/DDBJ databases">
        <title>Adhaeribacter sp. HMF7616 genome sequencing and assembly.</title>
        <authorList>
            <person name="Kang H."/>
            <person name="Kang J."/>
            <person name="Cha I."/>
            <person name="Kim H."/>
            <person name="Joh K."/>
        </authorList>
    </citation>
    <scope>NUCLEOTIDE SEQUENCE [LARGE SCALE GENOMIC DNA]</scope>
    <source>
        <strain evidence="4 5">HMF7616</strain>
    </source>
</reference>
<keyword evidence="2 4" id="KW-0378">Hydrolase</keyword>
<dbReference type="EMBL" id="QASA01000001">
    <property type="protein sequence ID" value="RDC62533.1"/>
    <property type="molecule type" value="Genomic_DNA"/>
</dbReference>
<dbReference type="SUPFAM" id="SSF75005">
    <property type="entry name" value="Arabinanase/levansucrase/invertase"/>
    <property type="match status" value="1"/>
</dbReference>
<evidence type="ECO:0000313" key="5">
    <source>
        <dbReference type="Proteomes" id="UP000253919"/>
    </source>
</evidence>
<dbReference type="AlphaFoldDB" id="A0A369QCB2"/>
<comment type="caution">
    <text evidence="4">The sequence shown here is derived from an EMBL/GenBank/DDBJ whole genome shotgun (WGS) entry which is preliminary data.</text>
</comment>
<dbReference type="EC" id="3.2.1.37" evidence="4"/>
<dbReference type="Proteomes" id="UP000253919">
    <property type="component" value="Unassembled WGS sequence"/>
</dbReference>
<dbReference type="InterPro" id="IPR051795">
    <property type="entry name" value="Glycosyl_Hydrlase_43"/>
</dbReference>
<dbReference type="GO" id="GO:0005975">
    <property type="term" value="P:carbohydrate metabolic process"/>
    <property type="evidence" value="ECO:0007669"/>
    <property type="project" value="InterPro"/>
</dbReference>
<dbReference type="InterPro" id="IPR006710">
    <property type="entry name" value="Glyco_hydro_43"/>
</dbReference>
<keyword evidence="3 4" id="KW-0326">Glycosidase</keyword>
<dbReference type="PANTHER" id="PTHR42812">
    <property type="entry name" value="BETA-XYLOSIDASE"/>
    <property type="match status" value="1"/>
</dbReference>
<protein>
    <submittedName>
        <fullName evidence="4">Xylan 1,4-beta-xylosidase</fullName>
        <ecNumber evidence="4">3.2.1.37</ecNumber>
    </submittedName>
</protein>
<accession>A0A369QCB2</accession>
<dbReference type="Gene3D" id="2.115.10.20">
    <property type="entry name" value="Glycosyl hydrolase domain, family 43"/>
    <property type="match status" value="1"/>
</dbReference>
<dbReference type="Pfam" id="PF04616">
    <property type="entry name" value="Glyco_hydro_43"/>
    <property type="match status" value="1"/>
</dbReference>
<gene>
    <name evidence="4" type="ORF">AHMF7616_01127</name>
</gene>
<dbReference type="InterPro" id="IPR023296">
    <property type="entry name" value="Glyco_hydro_beta-prop_sf"/>
</dbReference>
<evidence type="ECO:0000256" key="1">
    <source>
        <dbReference type="ARBA" id="ARBA00009865"/>
    </source>
</evidence>
<evidence type="ECO:0000313" key="4">
    <source>
        <dbReference type="EMBL" id="RDC62533.1"/>
    </source>
</evidence>
<name>A0A369QCB2_9BACT</name>
<proteinExistence type="inferred from homology"/>
<dbReference type="GO" id="GO:0009044">
    <property type="term" value="F:xylan 1,4-beta-xylosidase activity"/>
    <property type="evidence" value="ECO:0007669"/>
    <property type="project" value="UniProtKB-EC"/>
</dbReference>
<comment type="similarity">
    <text evidence="1">Belongs to the glycosyl hydrolase 43 family.</text>
</comment>